<dbReference type="Gene3D" id="3.10.180.10">
    <property type="entry name" value="2,3-Dihydroxybiphenyl 1,2-Dioxygenase, domain 1"/>
    <property type="match status" value="1"/>
</dbReference>
<dbReference type="GO" id="GO:0004462">
    <property type="term" value="F:lactoylglutathione lyase activity"/>
    <property type="evidence" value="ECO:0007669"/>
    <property type="project" value="UniProtKB-UniRule"/>
</dbReference>
<dbReference type="PANTHER" id="PTHR10374">
    <property type="entry name" value="LACTOYLGLUTATHIONE LYASE GLYOXALASE I"/>
    <property type="match status" value="1"/>
</dbReference>
<protein>
    <recommendedName>
        <fullName evidence="4 12">Lactoylglutathione lyase</fullName>
        <ecNumber evidence="3 12">4.4.1.5</ecNumber>
    </recommendedName>
    <alternativeName>
        <fullName evidence="12">Glyoxalase I</fullName>
    </alternativeName>
</protein>
<dbReference type="InterPro" id="IPR004361">
    <property type="entry name" value="Glyoxalase_1"/>
</dbReference>
<feature type="binding site" evidence="11">
    <location>
        <position position="105"/>
    </location>
    <ligand>
        <name>Zn(2+)</name>
        <dbReference type="ChEBI" id="CHEBI:29105"/>
        <note>ligand shared between dimeric partners</note>
    </ligand>
</feature>
<dbReference type="GO" id="GO:0046872">
    <property type="term" value="F:metal ion binding"/>
    <property type="evidence" value="ECO:0007669"/>
    <property type="project" value="UniProtKB-UniRule"/>
</dbReference>
<comment type="cofactor">
    <cofactor evidence="11">
        <name>Zn(2+)</name>
        <dbReference type="ChEBI" id="CHEBI:29105"/>
    </cofactor>
    <text evidence="11">Binds 1 zinc ion per subunit. In the homodimer, two zinc ions are bound between subunits.</text>
</comment>
<keyword evidence="6 11" id="KW-0862">Zinc</keyword>
<sequence>MVRKLKRWRKERDRKESAGDISNSRIQLLQYSTHGSNFVIPLLSPSPIFSTPFILHPIHSSFYPNSEIRSIAFLRYDGFVEGIASNNPGLHSEVDEATKSYFLQQTMLRVKDPKVSLDFYSRVLGMSLLKRLDFPEMKFSLYFLGYENVASAPVDPVQRTVWTFGQKATLELTHNWGTESDPEFKGYHNGNSDPRGFGHIGITVDDVYKACARFESLGVEFAKKPDDGKMKGIAFIKDPDGYWIEIFDLNKIGGVTTAAS</sequence>
<dbReference type="CDD" id="cd07233">
    <property type="entry name" value="GlxI_Zn"/>
    <property type="match status" value="1"/>
</dbReference>
<keyword evidence="5 11" id="KW-0479">Metal-binding</keyword>
<keyword evidence="7 12" id="KW-0456">Lyase</keyword>
<evidence type="ECO:0000259" key="13">
    <source>
        <dbReference type="PROSITE" id="PS51819"/>
    </source>
</evidence>
<feature type="binding site" evidence="10">
    <location>
        <position position="175"/>
    </location>
    <ligand>
        <name>substrate</name>
        <note>ligand shared between dimeric partners</note>
    </ligand>
</feature>
<evidence type="ECO:0000256" key="9">
    <source>
        <dbReference type="PIRSR" id="PIRSR604361-1"/>
    </source>
</evidence>
<feature type="domain" description="VOC" evidence="13">
    <location>
        <begin position="102"/>
        <end position="249"/>
    </location>
</feature>
<evidence type="ECO:0000313" key="14">
    <source>
        <dbReference type="EMBL" id="KAJ4800650.1"/>
    </source>
</evidence>
<evidence type="ECO:0000256" key="12">
    <source>
        <dbReference type="RuleBase" id="RU361179"/>
    </source>
</evidence>
<comment type="function">
    <text evidence="12">Catalyzes the conversion of hemimercaptal, formed from methylglyoxal and glutathione, to S-lactoylglutathione.</text>
</comment>
<evidence type="ECO:0000256" key="1">
    <source>
        <dbReference type="ARBA" id="ARBA00005008"/>
    </source>
</evidence>
<organism evidence="14 15">
    <name type="scientific">Rhynchospora pubera</name>
    <dbReference type="NCBI Taxonomy" id="906938"/>
    <lineage>
        <taxon>Eukaryota</taxon>
        <taxon>Viridiplantae</taxon>
        <taxon>Streptophyta</taxon>
        <taxon>Embryophyta</taxon>
        <taxon>Tracheophyta</taxon>
        <taxon>Spermatophyta</taxon>
        <taxon>Magnoliopsida</taxon>
        <taxon>Liliopsida</taxon>
        <taxon>Poales</taxon>
        <taxon>Cyperaceae</taxon>
        <taxon>Cyperoideae</taxon>
        <taxon>Rhynchosporeae</taxon>
        <taxon>Rhynchospora</taxon>
    </lineage>
</organism>
<comment type="catalytic activity">
    <reaction evidence="8 12">
        <text>(R)-S-lactoylglutathione = methylglyoxal + glutathione</text>
        <dbReference type="Rhea" id="RHEA:19069"/>
        <dbReference type="ChEBI" id="CHEBI:17158"/>
        <dbReference type="ChEBI" id="CHEBI:57474"/>
        <dbReference type="ChEBI" id="CHEBI:57925"/>
        <dbReference type="EC" id="4.4.1.5"/>
    </reaction>
</comment>
<dbReference type="SUPFAM" id="SSF54593">
    <property type="entry name" value="Glyoxalase/Bleomycin resistance protein/Dihydroxybiphenyl dioxygenase"/>
    <property type="match status" value="1"/>
</dbReference>
<dbReference type="InterPro" id="IPR037523">
    <property type="entry name" value="VOC_core"/>
</dbReference>
<proteinExistence type="inferred from homology"/>
<feature type="binding site" evidence="10">
    <location>
        <position position="105"/>
    </location>
    <ligand>
        <name>substrate</name>
        <note>ligand shared between dimeric partners</note>
    </ligand>
</feature>
<evidence type="ECO:0000256" key="2">
    <source>
        <dbReference type="ARBA" id="ARBA00010363"/>
    </source>
</evidence>
<evidence type="ECO:0000256" key="3">
    <source>
        <dbReference type="ARBA" id="ARBA00012081"/>
    </source>
</evidence>
<dbReference type="NCBIfam" id="TIGR00068">
    <property type="entry name" value="glyox_I"/>
    <property type="match status" value="1"/>
</dbReference>
<evidence type="ECO:0000256" key="11">
    <source>
        <dbReference type="PIRSR" id="PIRSR604361-3"/>
    </source>
</evidence>
<gene>
    <name evidence="14" type="ORF">LUZ62_051896</name>
</gene>
<dbReference type="PANTHER" id="PTHR10374:SF30">
    <property type="entry name" value="LACTOYLGLUTATHIONE LYASE"/>
    <property type="match status" value="1"/>
</dbReference>
<comment type="pathway">
    <text evidence="1 12">Secondary metabolite metabolism; methylglyoxal degradation; (R)-lactate from methylglyoxal: step 1/2.</text>
</comment>
<dbReference type="PROSITE" id="PS51819">
    <property type="entry name" value="VOC"/>
    <property type="match status" value="1"/>
</dbReference>
<evidence type="ECO:0000256" key="8">
    <source>
        <dbReference type="ARBA" id="ARBA00048273"/>
    </source>
</evidence>
<evidence type="ECO:0000256" key="6">
    <source>
        <dbReference type="ARBA" id="ARBA00022833"/>
    </source>
</evidence>
<evidence type="ECO:0000256" key="10">
    <source>
        <dbReference type="PIRSR" id="PIRSR604361-2"/>
    </source>
</evidence>
<feature type="binding site" evidence="11">
    <location>
        <position position="199"/>
    </location>
    <ligand>
        <name>Zn(2+)</name>
        <dbReference type="ChEBI" id="CHEBI:29105"/>
        <note>ligand shared between dimeric partners</note>
    </ligand>
</feature>
<dbReference type="EMBL" id="JAMFTS010000002">
    <property type="protein sequence ID" value="KAJ4800650.1"/>
    <property type="molecule type" value="Genomic_DNA"/>
</dbReference>
<feature type="binding site" evidence="10">
    <location>
        <begin position="229"/>
        <end position="230"/>
    </location>
    <ligand>
        <name>substrate</name>
        <note>ligand shared between dimeric partners</note>
    </ligand>
</feature>
<dbReference type="PROSITE" id="PS00934">
    <property type="entry name" value="GLYOXALASE_I_1"/>
    <property type="match status" value="1"/>
</dbReference>
<dbReference type="PROSITE" id="PS00935">
    <property type="entry name" value="GLYOXALASE_I_2"/>
    <property type="match status" value="1"/>
</dbReference>
<feature type="binding site" evidence="10">
    <location>
        <position position="195"/>
    </location>
    <ligand>
        <name>substrate</name>
        <note>ligand shared between dimeric partners</note>
    </ligand>
</feature>
<evidence type="ECO:0000256" key="5">
    <source>
        <dbReference type="ARBA" id="ARBA00022723"/>
    </source>
</evidence>
<name>A0AAV8G8X7_9POAL</name>
<dbReference type="Proteomes" id="UP001140206">
    <property type="component" value="Chromosome 2"/>
</dbReference>
<dbReference type="InterPro" id="IPR004360">
    <property type="entry name" value="Glyas_Fos-R_dOase_dom"/>
</dbReference>
<feature type="binding site" evidence="11">
    <location>
        <position position="171"/>
    </location>
    <ligand>
        <name>Zn(2+)</name>
        <dbReference type="ChEBI" id="CHEBI:29105"/>
        <note>ligand shared between dimeric partners</note>
    </ligand>
</feature>
<dbReference type="InterPro" id="IPR029068">
    <property type="entry name" value="Glyas_Bleomycin-R_OHBP_Dase"/>
</dbReference>
<comment type="similarity">
    <text evidence="2 12">Belongs to the glyoxalase I family.</text>
</comment>
<evidence type="ECO:0000256" key="4">
    <source>
        <dbReference type="ARBA" id="ARBA00018701"/>
    </source>
</evidence>
<dbReference type="InterPro" id="IPR018146">
    <property type="entry name" value="Glyoxalase_1_CS"/>
</dbReference>
<feature type="binding site" evidence="11">
    <location>
        <position position="245"/>
    </location>
    <ligand>
        <name>Zn(2+)</name>
        <dbReference type="ChEBI" id="CHEBI:29105"/>
        <note>ligand shared between dimeric partners</note>
    </ligand>
</feature>
<evidence type="ECO:0000313" key="15">
    <source>
        <dbReference type="Proteomes" id="UP001140206"/>
    </source>
</evidence>
<accession>A0AAV8G8X7</accession>
<dbReference type="EC" id="4.4.1.5" evidence="3 12"/>
<reference evidence="14" key="1">
    <citation type="submission" date="2022-08" db="EMBL/GenBank/DDBJ databases">
        <authorList>
            <person name="Marques A."/>
        </authorList>
    </citation>
    <scope>NUCLEOTIDE SEQUENCE</scope>
    <source>
        <strain evidence="14">RhyPub2mFocal</strain>
        <tissue evidence="14">Leaves</tissue>
    </source>
</reference>
<feature type="binding site" evidence="10">
    <location>
        <position position="199"/>
    </location>
    <ligand>
        <name>substrate</name>
        <note>ligand shared between dimeric partners</note>
    </ligand>
</feature>
<dbReference type="AlphaFoldDB" id="A0AAV8G8X7"/>
<comment type="caution">
    <text evidence="14">The sequence shown here is derived from an EMBL/GenBank/DDBJ whole genome shotgun (WGS) entry which is preliminary data.</text>
</comment>
<dbReference type="Pfam" id="PF00903">
    <property type="entry name" value="Glyoxalase"/>
    <property type="match status" value="1"/>
</dbReference>
<feature type="binding site" evidence="10">
    <location>
        <position position="109"/>
    </location>
    <ligand>
        <name>substrate</name>
        <note>ligand shared between dimeric partners</note>
    </ligand>
</feature>
<feature type="active site" description="Proton donor/acceptor" evidence="9">
    <location>
        <position position="245"/>
    </location>
</feature>
<keyword evidence="15" id="KW-1185">Reference proteome</keyword>
<evidence type="ECO:0000256" key="7">
    <source>
        <dbReference type="ARBA" id="ARBA00023239"/>
    </source>
</evidence>